<evidence type="ECO:0000313" key="2">
    <source>
        <dbReference type="Proteomes" id="UP001221268"/>
    </source>
</evidence>
<accession>A0ABY7RI37</accession>
<proteinExistence type="predicted"/>
<name>A0ABY7RI37_9NEIS</name>
<dbReference type="InterPro" id="IPR011664">
    <property type="entry name" value="Abi_system_AbiD/AbiF-like"/>
</dbReference>
<dbReference type="Pfam" id="PF07751">
    <property type="entry name" value="Abi_2"/>
    <property type="match status" value="1"/>
</dbReference>
<dbReference type="Proteomes" id="UP001221268">
    <property type="component" value="Chromosome"/>
</dbReference>
<dbReference type="EMBL" id="CP116766">
    <property type="protein sequence ID" value="WCL71314.1"/>
    <property type="molecule type" value="Genomic_DNA"/>
</dbReference>
<organism evidence="1 2">
    <name type="scientific">Neisseria lisongii</name>
    <dbReference type="NCBI Taxonomy" id="2912188"/>
    <lineage>
        <taxon>Bacteria</taxon>
        <taxon>Pseudomonadati</taxon>
        <taxon>Pseudomonadota</taxon>
        <taxon>Betaproteobacteria</taxon>
        <taxon>Neisseriales</taxon>
        <taxon>Neisseriaceae</taxon>
        <taxon>Neisseria</taxon>
    </lineage>
</organism>
<evidence type="ECO:0000313" key="1">
    <source>
        <dbReference type="EMBL" id="WCL71314.1"/>
    </source>
</evidence>
<dbReference type="PIRSF" id="PIRSF034934">
    <property type="entry name" value="AbiF_AbiD"/>
    <property type="match status" value="1"/>
</dbReference>
<protein>
    <submittedName>
        <fullName evidence="1">Abi family protein</fullName>
    </submittedName>
</protein>
<gene>
    <name evidence="1" type="ORF">PJU73_08250</name>
</gene>
<reference evidence="1 2" key="1">
    <citation type="submission" date="2023-01" db="EMBL/GenBank/DDBJ databases">
        <authorList>
            <person name="Yang C."/>
        </authorList>
    </citation>
    <scope>NUCLEOTIDE SEQUENCE [LARGE SCALE GENOMIC DNA]</scope>
    <source>
        <strain evidence="1 2">ZJ106</strain>
    </source>
</reference>
<dbReference type="InterPro" id="IPR017034">
    <property type="entry name" value="Abi_system_AbiD/AbiF"/>
</dbReference>
<keyword evidence="2" id="KW-1185">Reference proteome</keyword>
<sequence length="323" mass="38416">MDNRKPLKTWLDFDQQLELLKTRGLHIENENRAKQYLQRIGYYRLSGYFYPFREFNPENTFSRLNTFQKGSTFETVLALYIFDKKLRLMALDALERIEMAIRVDVAYTLGKRSSDAHQNSSCLHGNFVRPQSNGSQSKHQKWLEKYEGLVSRARKQDFVRHNLEKYGCLPIWAACEILDFGALSMLFSGMKYEDKQIIARKYHVQNHNEMEQWLRSLNFIRNVSAHHSRLWNTNITERANLSANFPQDPYWSQLKNDRAFAYFCVMQKMLTVICPHSSWSKRFDALMETFPKNPIINLHMFGLPENWQLWDLWEKPQPDNIVK</sequence>
<dbReference type="RefSeq" id="WP_237090672.1">
    <property type="nucleotide sequence ID" value="NZ_CP116766.1"/>
</dbReference>